<feature type="region of interest" description="Disordered" evidence="1">
    <location>
        <begin position="140"/>
        <end position="168"/>
    </location>
</feature>
<evidence type="ECO:0000313" key="3">
    <source>
        <dbReference type="Proteomes" id="UP000019494"/>
    </source>
</evidence>
<dbReference type="InterPro" id="IPR009282">
    <property type="entry name" value="DUF937"/>
</dbReference>
<accession>W9GMJ6</accession>
<feature type="compositionally biased region" description="Low complexity" evidence="1">
    <location>
        <begin position="148"/>
        <end position="168"/>
    </location>
</feature>
<evidence type="ECO:0000256" key="1">
    <source>
        <dbReference type="SAM" id="MobiDB-lite"/>
    </source>
</evidence>
<organism evidence="2 3">
    <name type="scientific">Intrasporangium chromatireducens Q5-1</name>
    <dbReference type="NCBI Taxonomy" id="584657"/>
    <lineage>
        <taxon>Bacteria</taxon>
        <taxon>Bacillati</taxon>
        <taxon>Actinomycetota</taxon>
        <taxon>Actinomycetes</taxon>
        <taxon>Micrococcales</taxon>
        <taxon>Intrasporangiaceae</taxon>
        <taxon>Intrasporangium</taxon>
    </lineage>
</organism>
<dbReference type="OrthoDB" id="3577641at2"/>
<reference evidence="3" key="1">
    <citation type="submission" date="2013-08" db="EMBL/GenBank/DDBJ databases">
        <title>Intrasporangium oryzae NRRL B-24470.</title>
        <authorList>
            <person name="Liu H."/>
            <person name="Wang G."/>
        </authorList>
    </citation>
    <scope>NUCLEOTIDE SEQUENCE [LARGE SCALE GENOMIC DNA]</scope>
    <source>
        <strain evidence="3">Q5-1</strain>
    </source>
</reference>
<name>W9GMJ6_9MICO</name>
<proteinExistence type="predicted"/>
<dbReference type="Pfam" id="PF06078">
    <property type="entry name" value="DUF937"/>
    <property type="match status" value="1"/>
</dbReference>
<dbReference type="AlphaFoldDB" id="W9GMJ6"/>
<sequence>MTQYDEIMQHVPVEQLAQRFGVDESQVRQATQQALPALLGGLKANADDPAGASSIMSALTQHAGGVPSSVDQIDTQDGQQIVGHIFGGNTDEVVNRLGNTQGGGTGDLVQKLLPVLAPIVMSWLAGRLGGGGGLGGALGGTLGGQQQGTGQAAPAPGQGSGGLQDVLGSILGGHGDSGSGGGLLGGVLGGLLGQGRR</sequence>
<keyword evidence="3" id="KW-1185">Reference proteome</keyword>
<protein>
    <recommendedName>
        <fullName evidence="4">DUF937 domain-containing protein</fullName>
    </recommendedName>
</protein>
<dbReference type="RefSeq" id="WP_034718570.1">
    <property type="nucleotide sequence ID" value="NZ_AWQS01000146.1"/>
</dbReference>
<gene>
    <name evidence="2" type="ORF">N864_06995</name>
</gene>
<evidence type="ECO:0008006" key="4">
    <source>
        <dbReference type="Google" id="ProtNLM"/>
    </source>
</evidence>
<comment type="caution">
    <text evidence="2">The sequence shown here is derived from an EMBL/GenBank/DDBJ whole genome shotgun (WGS) entry which is preliminary data.</text>
</comment>
<dbReference type="EMBL" id="AWQS01000146">
    <property type="protein sequence ID" value="EWT05104.1"/>
    <property type="molecule type" value="Genomic_DNA"/>
</dbReference>
<evidence type="ECO:0000313" key="2">
    <source>
        <dbReference type="EMBL" id="EWT05104.1"/>
    </source>
</evidence>
<dbReference type="PATRIC" id="fig|584657.3.peg.3018"/>
<dbReference type="Proteomes" id="UP000019494">
    <property type="component" value="Unassembled WGS sequence"/>
</dbReference>